<proteinExistence type="predicted"/>
<reference evidence="2" key="1">
    <citation type="submission" date="2022-07" db="EMBL/GenBank/DDBJ databases">
        <title>Phylogenomic reconstructions and comparative analyses of Kickxellomycotina fungi.</title>
        <authorList>
            <person name="Reynolds N.K."/>
            <person name="Stajich J.E."/>
            <person name="Barry K."/>
            <person name="Grigoriev I.V."/>
            <person name="Crous P."/>
            <person name="Smith M.E."/>
        </authorList>
    </citation>
    <scope>NUCLEOTIDE SEQUENCE</scope>
    <source>
        <strain evidence="2">BCRC 34489</strain>
    </source>
</reference>
<evidence type="ECO:0000256" key="1">
    <source>
        <dbReference type="SAM" id="MobiDB-lite"/>
    </source>
</evidence>
<dbReference type="AlphaFoldDB" id="A0A9W8H890"/>
<feature type="compositionally biased region" description="Low complexity" evidence="1">
    <location>
        <begin position="94"/>
        <end position="105"/>
    </location>
</feature>
<dbReference type="Proteomes" id="UP001140172">
    <property type="component" value="Unassembled WGS sequence"/>
</dbReference>
<feature type="compositionally biased region" description="Polar residues" evidence="1">
    <location>
        <begin position="79"/>
        <end position="93"/>
    </location>
</feature>
<sequence length="151" mass="17105">MRRAQVNMSWSDSMSSSITLTGSRANVARQHRGSRLRPSPGDQTLQRLVRELHASRIAEEPEYNMEEELAAILPADITSAVNPQHTPDDQITPSTSTSSSSSSSSRSRRMLLSIKRKTQRLAYLLSYHISRMWQHYASANVLYRPLQMGLY</sequence>
<feature type="region of interest" description="Disordered" evidence="1">
    <location>
        <begin position="22"/>
        <end position="46"/>
    </location>
</feature>
<evidence type="ECO:0000313" key="3">
    <source>
        <dbReference type="Proteomes" id="UP001140172"/>
    </source>
</evidence>
<protein>
    <submittedName>
        <fullName evidence="2">Uncharacterized protein</fullName>
    </submittedName>
</protein>
<feature type="region of interest" description="Disordered" evidence="1">
    <location>
        <begin position="75"/>
        <end position="109"/>
    </location>
</feature>
<accession>A0A9W8H890</accession>
<evidence type="ECO:0000313" key="2">
    <source>
        <dbReference type="EMBL" id="KAJ2778248.1"/>
    </source>
</evidence>
<dbReference type="EMBL" id="JANBUM010000361">
    <property type="protein sequence ID" value="KAJ2778248.1"/>
    <property type="molecule type" value="Genomic_DNA"/>
</dbReference>
<name>A0A9W8H890_9FUNG</name>
<dbReference type="OrthoDB" id="5594571at2759"/>
<keyword evidence="3" id="KW-1185">Reference proteome</keyword>
<organism evidence="2 3">
    <name type="scientific">Coemansia interrupta</name>
    <dbReference type="NCBI Taxonomy" id="1126814"/>
    <lineage>
        <taxon>Eukaryota</taxon>
        <taxon>Fungi</taxon>
        <taxon>Fungi incertae sedis</taxon>
        <taxon>Zoopagomycota</taxon>
        <taxon>Kickxellomycotina</taxon>
        <taxon>Kickxellomycetes</taxon>
        <taxon>Kickxellales</taxon>
        <taxon>Kickxellaceae</taxon>
        <taxon>Coemansia</taxon>
    </lineage>
</organism>
<comment type="caution">
    <text evidence="2">The sequence shown here is derived from an EMBL/GenBank/DDBJ whole genome shotgun (WGS) entry which is preliminary data.</text>
</comment>
<gene>
    <name evidence="2" type="ORF">GGI15_004234</name>
</gene>